<evidence type="ECO:0000256" key="1">
    <source>
        <dbReference type="SAM" id="Coils"/>
    </source>
</evidence>
<protein>
    <submittedName>
        <fullName evidence="3">Uncharacterized protein</fullName>
    </submittedName>
</protein>
<accession>A0A388JYK4</accession>
<keyword evidence="1" id="KW-0175">Coiled coil</keyword>
<dbReference type="EMBL" id="BFEA01000032">
    <property type="protein sequence ID" value="GBG62852.1"/>
    <property type="molecule type" value="Genomic_DNA"/>
</dbReference>
<dbReference type="Proteomes" id="UP000265515">
    <property type="component" value="Unassembled WGS sequence"/>
</dbReference>
<gene>
    <name evidence="3" type="ORF">CBR_g32435</name>
</gene>
<evidence type="ECO:0000313" key="4">
    <source>
        <dbReference type="Proteomes" id="UP000265515"/>
    </source>
</evidence>
<organism evidence="3 4">
    <name type="scientific">Chara braunii</name>
    <name type="common">Braun's stonewort</name>
    <dbReference type="NCBI Taxonomy" id="69332"/>
    <lineage>
        <taxon>Eukaryota</taxon>
        <taxon>Viridiplantae</taxon>
        <taxon>Streptophyta</taxon>
        <taxon>Charophyceae</taxon>
        <taxon>Charales</taxon>
        <taxon>Characeae</taxon>
        <taxon>Chara</taxon>
    </lineage>
</organism>
<dbReference type="AlphaFoldDB" id="A0A388JYK4"/>
<proteinExistence type="predicted"/>
<comment type="caution">
    <text evidence="3">The sequence shown here is derived from an EMBL/GenBank/DDBJ whole genome shotgun (WGS) entry which is preliminary data.</text>
</comment>
<evidence type="ECO:0000256" key="2">
    <source>
        <dbReference type="SAM" id="MobiDB-lite"/>
    </source>
</evidence>
<keyword evidence="4" id="KW-1185">Reference proteome</keyword>
<name>A0A388JYK4_CHABU</name>
<feature type="region of interest" description="Disordered" evidence="2">
    <location>
        <begin position="44"/>
        <end position="76"/>
    </location>
</feature>
<dbReference type="Gramene" id="GBG62852">
    <property type="protein sequence ID" value="GBG62852"/>
    <property type="gene ID" value="CBR_g32435"/>
</dbReference>
<feature type="coiled-coil region" evidence="1">
    <location>
        <begin position="16"/>
        <end position="43"/>
    </location>
</feature>
<sequence>MEKRELIKQAKKLALLEEAAAKKRQTEEELEKWKKEHEEKLAAVKPEVEGEEEEVEAEALVRRRGEASSSSAPPEEVEKVIKEWVATLSLGEDKEAELMVPQAEREAVTESWKKRVILCGDKQRSKRRNWSGNCT</sequence>
<evidence type="ECO:0000313" key="3">
    <source>
        <dbReference type="EMBL" id="GBG62852.1"/>
    </source>
</evidence>
<reference evidence="3 4" key="1">
    <citation type="journal article" date="2018" name="Cell">
        <title>The Chara Genome: Secondary Complexity and Implications for Plant Terrestrialization.</title>
        <authorList>
            <person name="Nishiyama T."/>
            <person name="Sakayama H."/>
            <person name="Vries J.D."/>
            <person name="Buschmann H."/>
            <person name="Saint-Marcoux D."/>
            <person name="Ullrich K.K."/>
            <person name="Haas F.B."/>
            <person name="Vanderstraeten L."/>
            <person name="Becker D."/>
            <person name="Lang D."/>
            <person name="Vosolsobe S."/>
            <person name="Rombauts S."/>
            <person name="Wilhelmsson P.K.I."/>
            <person name="Janitza P."/>
            <person name="Kern R."/>
            <person name="Heyl A."/>
            <person name="Rumpler F."/>
            <person name="Villalobos L.I.A.C."/>
            <person name="Clay J.M."/>
            <person name="Skokan R."/>
            <person name="Toyoda A."/>
            <person name="Suzuki Y."/>
            <person name="Kagoshima H."/>
            <person name="Schijlen E."/>
            <person name="Tajeshwar N."/>
            <person name="Catarino B."/>
            <person name="Hetherington A.J."/>
            <person name="Saltykova A."/>
            <person name="Bonnot C."/>
            <person name="Breuninger H."/>
            <person name="Symeonidi A."/>
            <person name="Radhakrishnan G.V."/>
            <person name="Van Nieuwerburgh F."/>
            <person name="Deforce D."/>
            <person name="Chang C."/>
            <person name="Karol K.G."/>
            <person name="Hedrich R."/>
            <person name="Ulvskov P."/>
            <person name="Glockner G."/>
            <person name="Delwiche C.F."/>
            <person name="Petrasek J."/>
            <person name="Van de Peer Y."/>
            <person name="Friml J."/>
            <person name="Beilby M."/>
            <person name="Dolan L."/>
            <person name="Kohara Y."/>
            <person name="Sugano S."/>
            <person name="Fujiyama A."/>
            <person name="Delaux P.-M."/>
            <person name="Quint M."/>
            <person name="TheiBen G."/>
            <person name="Hagemann M."/>
            <person name="Harholt J."/>
            <person name="Dunand C."/>
            <person name="Zachgo S."/>
            <person name="Langdale J."/>
            <person name="Maumus F."/>
            <person name="Straeten D.V.D."/>
            <person name="Gould S.B."/>
            <person name="Rensing S.A."/>
        </authorList>
    </citation>
    <scope>NUCLEOTIDE SEQUENCE [LARGE SCALE GENOMIC DNA]</scope>
    <source>
        <strain evidence="3 4">S276</strain>
    </source>
</reference>